<dbReference type="RefSeq" id="WP_165334539.1">
    <property type="nucleotide sequence ID" value="NZ_JAAKZW010000132.1"/>
</dbReference>
<name>A0A6G4XPH1_9ACTN</name>
<keyword evidence="4" id="KW-1185">Reference proteome</keyword>
<reference evidence="3 4" key="1">
    <citation type="submission" date="2020-02" db="EMBL/GenBank/DDBJ databases">
        <title>Whole-genome analyses of novel actinobacteria.</title>
        <authorList>
            <person name="Sahin N."/>
            <person name="Tokatli A."/>
        </authorList>
    </citation>
    <scope>NUCLEOTIDE SEQUENCE [LARGE SCALE GENOMIC DNA]</scope>
    <source>
        <strain evidence="3 4">YC504</strain>
    </source>
</reference>
<accession>A0A6G4XPH1</accession>
<evidence type="ECO:0000259" key="2">
    <source>
        <dbReference type="Pfam" id="PF00857"/>
    </source>
</evidence>
<dbReference type="PANTHER" id="PTHR43540:SF3">
    <property type="entry name" value="ENTEROBACTIN SYNTHASE COMPONENT B"/>
    <property type="match status" value="1"/>
</dbReference>
<evidence type="ECO:0000256" key="1">
    <source>
        <dbReference type="ARBA" id="ARBA00022801"/>
    </source>
</evidence>
<dbReference type="InterPro" id="IPR036380">
    <property type="entry name" value="Isochorismatase-like_sf"/>
</dbReference>
<dbReference type="Pfam" id="PF00857">
    <property type="entry name" value="Isochorismatase"/>
    <property type="match status" value="1"/>
</dbReference>
<dbReference type="GO" id="GO:0008908">
    <property type="term" value="F:isochorismatase activity"/>
    <property type="evidence" value="ECO:0007669"/>
    <property type="project" value="InterPro"/>
</dbReference>
<keyword evidence="1" id="KW-0378">Hydrolase</keyword>
<comment type="caution">
    <text evidence="3">The sequence shown here is derived from an EMBL/GenBank/DDBJ whole genome shotgun (WGS) entry which is preliminary data.</text>
</comment>
<dbReference type="Proteomes" id="UP000481109">
    <property type="component" value="Unassembled WGS sequence"/>
</dbReference>
<dbReference type="InterPro" id="IPR016291">
    <property type="entry name" value="Isochorismatase"/>
</dbReference>
<dbReference type="InterPro" id="IPR000868">
    <property type="entry name" value="Isochorismatase-like_dom"/>
</dbReference>
<dbReference type="PANTHER" id="PTHR43540">
    <property type="entry name" value="PEROXYUREIDOACRYLATE/UREIDOACRYLATE AMIDOHYDROLASE-RELATED"/>
    <property type="match status" value="1"/>
</dbReference>
<feature type="domain" description="Isochorismatase-like" evidence="2">
    <location>
        <begin position="32"/>
        <end position="204"/>
    </location>
</feature>
<dbReference type="SUPFAM" id="SSF52499">
    <property type="entry name" value="Isochorismatase-like hydrolases"/>
    <property type="match status" value="1"/>
</dbReference>
<dbReference type="EMBL" id="JAAKZW010000132">
    <property type="protein sequence ID" value="NGO79092.1"/>
    <property type="molecule type" value="Genomic_DNA"/>
</dbReference>
<dbReference type="InterPro" id="IPR050272">
    <property type="entry name" value="Isochorismatase-like_hydrls"/>
</dbReference>
<evidence type="ECO:0000313" key="4">
    <source>
        <dbReference type="Proteomes" id="UP000481109"/>
    </source>
</evidence>
<gene>
    <name evidence="3" type="ORF">G6045_26060</name>
</gene>
<sequence>MALPAIAPYPMPTADTLPANRVDWTVDPDRAVLLVHDLQNYFLGAFTADQSPVTELLANVGRLTKEARTLGIPVVYSAQPGGQSPRERGLQQDFWGPGLPDDEQAKAIAGPVAPQPGDIVLTKWKYSAYVRTELAERMKMQGRDQLVIVGVYAHIGVLMTACDAWMRDVQAFLVADAVADFSREDHDMALRWAAGKCAVVTTTEAVLTQTVADTAPKEA</sequence>
<dbReference type="Gene3D" id="3.40.50.850">
    <property type="entry name" value="Isochorismatase-like"/>
    <property type="match status" value="1"/>
</dbReference>
<protein>
    <submittedName>
        <fullName evidence="3">Isochorismatase family protein</fullName>
    </submittedName>
</protein>
<dbReference type="PRINTS" id="PR01398">
    <property type="entry name" value="ISCHRISMTASE"/>
</dbReference>
<organism evidence="3 4">
    <name type="scientific">Streptomyces mesophilus</name>
    <dbReference type="NCBI Taxonomy" id="1775132"/>
    <lineage>
        <taxon>Bacteria</taxon>
        <taxon>Bacillati</taxon>
        <taxon>Actinomycetota</taxon>
        <taxon>Actinomycetes</taxon>
        <taxon>Kitasatosporales</taxon>
        <taxon>Streptomycetaceae</taxon>
        <taxon>Streptomyces</taxon>
    </lineage>
</organism>
<dbReference type="AlphaFoldDB" id="A0A6G4XPH1"/>
<dbReference type="PIRSF" id="PIRSF001111">
    <property type="entry name" value="Isochorismatase"/>
    <property type="match status" value="1"/>
</dbReference>
<proteinExistence type="predicted"/>
<evidence type="ECO:0000313" key="3">
    <source>
        <dbReference type="EMBL" id="NGO79092.1"/>
    </source>
</evidence>